<dbReference type="InterPro" id="IPR004358">
    <property type="entry name" value="Sig_transdc_His_kin-like_C"/>
</dbReference>
<proteinExistence type="predicted"/>
<dbReference type="Pfam" id="PF00512">
    <property type="entry name" value="HisKA"/>
    <property type="match status" value="1"/>
</dbReference>
<evidence type="ECO:0000256" key="4">
    <source>
        <dbReference type="ARBA" id="ARBA00022679"/>
    </source>
</evidence>
<keyword evidence="5 9" id="KW-0418">Kinase</keyword>
<dbReference type="PANTHER" id="PTHR43547:SF2">
    <property type="entry name" value="HYBRID SIGNAL TRANSDUCTION HISTIDINE KINASE C"/>
    <property type="match status" value="1"/>
</dbReference>
<feature type="compositionally biased region" description="Basic and acidic residues" evidence="6">
    <location>
        <begin position="333"/>
        <end position="350"/>
    </location>
</feature>
<feature type="transmembrane region" description="Helical" evidence="7">
    <location>
        <begin position="48"/>
        <end position="72"/>
    </location>
</feature>
<organism evidence="9 10">
    <name type="scientific">Sorangium cellulosum</name>
    <name type="common">Polyangium cellulosum</name>
    <dbReference type="NCBI Taxonomy" id="56"/>
    <lineage>
        <taxon>Bacteria</taxon>
        <taxon>Pseudomonadati</taxon>
        <taxon>Myxococcota</taxon>
        <taxon>Polyangia</taxon>
        <taxon>Polyangiales</taxon>
        <taxon>Polyangiaceae</taxon>
        <taxon>Sorangium</taxon>
    </lineage>
</organism>
<reference evidence="9 10" key="1">
    <citation type="submission" date="2015-09" db="EMBL/GenBank/DDBJ databases">
        <title>Sorangium comparison.</title>
        <authorList>
            <person name="Zaburannyi N."/>
            <person name="Bunk B."/>
            <person name="Overmann J."/>
            <person name="Mueller R."/>
        </authorList>
    </citation>
    <scope>NUCLEOTIDE SEQUENCE [LARGE SCALE GENOMIC DNA]</scope>
    <source>
        <strain evidence="9 10">So ce26</strain>
    </source>
</reference>
<dbReference type="FunFam" id="3.30.565.10:FF:000006">
    <property type="entry name" value="Sensor histidine kinase WalK"/>
    <property type="match status" value="1"/>
</dbReference>
<dbReference type="SUPFAM" id="SSF55874">
    <property type="entry name" value="ATPase domain of HSP90 chaperone/DNA topoisomerase II/histidine kinase"/>
    <property type="match status" value="1"/>
</dbReference>
<keyword evidence="7" id="KW-0812">Transmembrane</keyword>
<keyword evidence="3" id="KW-0597">Phosphoprotein</keyword>
<protein>
    <recommendedName>
        <fullName evidence="2">histidine kinase</fullName>
        <ecNumber evidence="2">2.7.13.3</ecNumber>
    </recommendedName>
</protein>
<dbReference type="SMART" id="SM00387">
    <property type="entry name" value="HATPase_c"/>
    <property type="match status" value="1"/>
</dbReference>
<feature type="compositionally biased region" description="Low complexity" evidence="6">
    <location>
        <begin position="318"/>
        <end position="332"/>
    </location>
</feature>
<feature type="domain" description="Histidine kinase" evidence="8">
    <location>
        <begin position="88"/>
        <end position="305"/>
    </location>
</feature>
<dbReference type="Proteomes" id="UP000238348">
    <property type="component" value="Chromosome"/>
</dbReference>
<evidence type="ECO:0000313" key="9">
    <source>
        <dbReference type="EMBL" id="AUX41361.1"/>
    </source>
</evidence>
<dbReference type="PRINTS" id="PR00344">
    <property type="entry name" value="BCTRLSENSOR"/>
</dbReference>
<evidence type="ECO:0000259" key="8">
    <source>
        <dbReference type="PROSITE" id="PS50109"/>
    </source>
</evidence>
<dbReference type="SUPFAM" id="SSF47384">
    <property type="entry name" value="Homodimeric domain of signal transducing histidine kinase"/>
    <property type="match status" value="1"/>
</dbReference>
<dbReference type="Gene3D" id="3.30.565.10">
    <property type="entry name" value="Histidine kinase-like ATPase, C-terminal domain"/>
    <property type="match status" value="1"/>
</dbReference>
<dbReference type="GO" id="GO:0000155">
    <property type="term" value="F:phosphorelay sensor kinase activity"/>
    <property type="evidence" value="ECO:0007669"/>
    <property type="project" value="InterPro"/>
</dbReference>
<dbReference type="InterPro" id="IPR036097">
    <property type="entry name" value="HisK_dim/P_sf"/>
</dbReference>
<dbReference type="CDD" id="cd00075">
    <property type="entry name" value="HATPase"/>
    <property type="match status" value="1"/>
</dbReference>
<dbReference type="EMBL" id="CP012673">
    <property type="protein sequence ID" value="AUX41361.1"/>
    <property type="molecule type" value="Genomic_DNA"/>
</dbReference>
<dbReference type="EC" id="2.7.13.3" evidence="2"/>
<gene>
    <name evidence="9" type="ORF">SOCE26_027720</name>
</gene>
<evidence type="ECO:0000256" key="2">
    <source>
        <dbReference type="ARBA" id="ARBA00012438"/>
    </source>
</evidence>
<dbReference type="PANTHER" id="PTHR43547">
    <property type="entry name" value="TWO-COMPONENT HISTIDINE KINASE"/>
    <property type="match status" value="1"/>
</dbReference>
<dbReference type="Pfam" id="PF02518">
    <property type="entry name" value="HATPase_c"/>
    <property type="match status" value="1"/>
</dbReference>
<comment type="catalytic activity">
    <reaction evidence="1">
        <text>ATP + protein L-histidine = ADP + protein N-phospho-L-histidine.</text>
        <dbReference type="EC" id="2.7.13.3"/>
    </reaction>
</comment>
<dbReference type="InterPro" id="IPR003594">
    <property type="entry name" value="HATPase_dom"/>
</dbReference>
<dbReference type="InterPro" id="IPR005467">
    <property type="entry name" value="His_kinase_dom"/>
</dbReference>
<dbReference type="InterPro" id="IPR036890">
    <property type="entry name" value="HATPase_C_sf"/>
</dbReference>
<dbReference type="PROSITE" id="PS50109">
    <property type="entry name" value="HIS_KIN"/>
    <property type="match status" value="1"/>
</dbReference>
<dbReference type="RefSeq" id="WP_234023638.1">
    <property type="nucleotide sequence ID" value="NZ_CP012673.1"/>
</dbReference>
<dbReference type="Gene3D" id="1.10.287.130">
    <property type="match status" value="1"/>
</dbReference>
<feature type="transmembrane region" description="Helical" evidence="7">
    <location>
        <begin position="20"/>
        <end position="42"/>
    </location>
</feature>
<name>A0A2L0EPX7_SORCE</name>
<keyword evidence="4" id="KW-0808">Transferase</keyword>
<sequence length="350" mass="38794">MRTPRRDLTTLGYRRIIQLLVYLVIVPGVLLSGVGFLLLVLGEAQYNLIMGILVLTFCGTLATGVILVWVFLRRERNLSELQADFVSKVSHELRTPLTSIRMFTETLKLRRGDGVSEDRCIDALTKESARLQQLIDRLLDWGRMESGRRVYELAEHHLGEVVEEAIHAFEPTREKRNVELEISVDAGLPPVLCDRSALVDAIVNLLSNAYKYGGQPRQIRVSACARNRSALLTVRDNGKGIARKEHKRIFEKFYRVDDLLARQQDGSGLGLSIVKHVIRAHRGRILVDSEPGKGSTFTLVLPLRSAPRTTAEHRASRPRAAAAAAAAAAPRAGADEPRAEERGAGADART</sequence>
<evidence type="ECO:0000256" key="1">
    <source>
        <dbReference type="ARBA" id="ARBA00000085"/>
    </source>
</evidence>
<keyword evidence="7" id="KW-1133">Transmembrane helix</keyword>
<evidence type="ECO:0000256" key="5">
    <source>
        <dbReference type="ARBA" id="ARBA00022777"/>
    </source>
</evidence>
<evidence type="ECO:0000256" key="3">
    <source>
        <dbReference type="ARBA" id="ARBA00022553"/>
    </source>
</evidence>
<dbReference type="CDD" id="cd00082">
    <property type="entry name" value="HisKA"/>
    <property type="match status" value="1"/>
</dbReference>
<evidence type="ECO:0000256" key="6">
    <source>
        <dbReference type="SAM" id="MobiDB-lite"/>
    </source>
</evidence>
<evidence type="ECO:0000313" key="10">
    <source>
        <dbReference type="Proteomes" id="UP000238348"/>
    </source>
</evidence>
<dbReference type="SMART" id="SM00388">
    <property type="entry name" value="HisKA"/>
    <property type="match status" value="1"/>
</dbReference>
<feature type="region of interest" description="Disordered" evidence="6">
    <location>
        <begin position="308"/>
        <end position="350"/>
    </location>
</feature>
<dbReference type="AlphaFoldDB" id="A0A2L0EPX7"/>
<dbReference type="InterPro" id="IPR003661">
    <property type="entry name" value="HisK_dim/P_dom"/>
</dbReference>
<accession>A0A2L0EPX7</accession>
<evidence type="ECO:0000256" key="7">
    <source>
        <dbReference type="SAM" id="Phobius"/>
    </source>
</evidence>
<keyword evidence="7" id="KW-0472">Membrane</keyword>